<comment type="caution">
    <text evidence="2">The sequence shown here is derived from an EMBL/GenBank/DDBJ whole genome shotgun (WGS) entry which is preliminary data.</text>
</comment>
<sequence>MGRTTIGEDPSKTPPLHPRSPDEHGNNKRKKLQPPIENLVPDETVSSTADEISSNSDRQKIIEPRKCDPKPQLRSGITAFFTYPNLQIQLEAERAARQPQEGPIVKDEPEDNPNAILKREIQELKQEGQGDLPGSYCLDTGSRDVLGERWGNHNRLDLHANPAPNAESNSEAELCCYSTELQHNCYLINN</sequence>
<evidence type="ECO:0000256" key="1">
    <source>
        <dbReference type="SAM" id="MobiDB-lite"/>
    </source>
</evidence>
<organism evidence="2 3">
    <name type="scientific">Mesorhabditis spiculigera</name>
    <dbReference type="NCBI Taxonomy" id="96644"/>
    <lineage>
        <taxon>Eukaryota</taxon>
        <taxon>Metazoa</taxon>
        <taxon>Ecdysozoa</taxon>
        <taxon>Nematoda</taxon>
        <taxon>Chromadorea</taxon>
        <taxon>Rhabditida</taxon>
        <taxon>Rhabditina</taxon>
        <taxon>Rhabditomorpha</taxon>
        <taxon>Rhabditoidea</taxon>
        <taxon>Rhabditidae</taxon>
        <taxon>Mesorhabditinae</taxon>
        <taxon>Mesorhabditis</taxon>
    </lineage>
</organism>
<feature type="region of interest" description="Disordered" evidence="1">
    <location>
        <begin position="1"/>
        <end position="70"/>
    </location>
</feature>
<dbReference type="AlphaFoldDB" id="A0AA36DB87"/>
<name>A0AA36DB87_9BILA</name>
<gene>
    <name evidence="2" type="ORF">MSPICULIGERA_LOCUS21226</name>
</gene>
<keyword evidence="3" id="KW-1185">Reference proteome</keyword>
<dbReference type="Proteomes" id="UP001177023">
    <property type="component" value="Unassembled WGS sequence"/>
</dbReference>
<feature type="compositionally biased region" description="Polar residues" evidence="1">
    <location>
        <begin position="44"/>
        <end position="56"/>
    </location>
</feature>
<feature type="compositionally biased region" description="Basic and acidic residues" evidence="1">
    <location>
        <begin position="57"/>
        <end position="70"/>
    </location>
</feature>
<evidence type="ECO:0000313" key="3">
    <source>
        <dbReference type="Proteomes" id="UP001177023"/>
    </source>
</evidence>
<evidence type="ECO:0000313" key="2">
    <source>
        <dbReference type="EMBL" id="CAJ0583119.1"/>
    </source>
</evidence>
<protein>
    <submittedName>
        <fullName evidence="2">Uncharacterized protein</fullName>
    </submittedName>
</protein>
<dbReference type="EMBL" id="CATQJA010002665">
    <property type="protein sequence ID" value="CAJ0583119.1"/>
    <property type="molecule type" value="Genomic_DNA"/>
</dbReference>
<feature type="non-terminal residue" evidence="2">
    <location>
        <position position="190"/>
    </location>
</feature>
<proteinExistence type="predicted"/>
<reference evidence="2" key="1">
    <citation type="submission" date="2023-06" db="EMBL/GenBank/DDBJ databases">
        <authorList>
            <person name="Delattre M."/>
        </authorList>
    </citation>
    <scope>NUCLEOTIDE SEQUENCE</scope>
    <source>
        <strain evidence="2">AF72</strain>
    </source>
</reference>
<accession>A0AA36DB87</accession>